<evidence type="ECO:0000313" key="3">
    <source>
        <dbReference type="EMBL" id="QNM82505.1"/>
    </source>
</evidence>
<evidence type="ECO:0000256" key="1">
    <source>
        <dbReference type="SAM" id="MobiDB-lite"/>
    </source>
</evidence>
<dbReference type="InterPro" id="IPR013417">
    <property type="entry name" value="CHP02588"/>
</dbReference>
<dbReference type="NCBIfam" id="TIGR02588">
    <property type="entry name" value="TIGR02588 family protein"/>
    <property type="match status" value="1"/>
</dbReference>
<sequence length="147" mass="15935">MARKTSSKPRTRAKPGGNRNDVTSAIPVLEWVAAGLGLILILGTFAFLAIEGLRGETSPPLLSVRPVSAERSSDAHLIEIEVENTSDRTAAAVTIEAALKSGERDIETSSATFDYVPGKSTRKGGMLFIRDPRHYRLELRVTGYQNP</sequence>
<evidence type="ECO:0000256" key="2">
    <source>
        <dbReference type="SAM" id="Phobius"/>
    </source>
</evidence>
<protein>
    <submittedName>
        <fullName evidence="3">TIGR02588 family protein</fullName>
    </submittedName>
</protein>
<dbReference type="AlphaFoldDB" id="A0A7G9L1K6"/>
<keyword evidence="2" id="KW-0472">Membrane</keyword>
<dbReference type="EMBL" id="CP060697">
    <property type="protein sequence ID" value="QNM82505.1"/>
    <property type="molecule type" value="Genomic_DNA"/>
</dbReference>
<accession>A0A7G9L1K6</accession>
<dbReference type="Proteomes" id="UP000515861">
    <property type="component" value="Chromosome"/>
</dbReference>
<feature type="compositionally biased region" description="Basic residues" evidence="1">
    <location>
        <begin position="1"/>
        <end position="13"/>
    </location>
</feature>
<reference evidence="3 4" key="1">
    <citation type="submission" date="2020-08" db="EMBL/GenBank/DDBJ databases">
        <title>Sphingomonas sp. sand1-3 16S ribosomal RNA gene Genome sequencing and assembly.</title>
        <authorList>
            <person name="Kang M."/>
        </authorList>
    </citation>
    <scope>NUCLEOTIDE SEQUENCE [LARGE SCALE GENOMIC DNA]</scope>
    <source>
        <strain evidence="4">sand1-3</strain>
    </source>
</reference>
<proteinExistence type="predicted"/>
<dbReference type="KEGG" id="ssau:H8M03_10920"/>
<dbReference type="RefSeq" id="WP_187479460.1">
    <property type="nucleotide sequence ID" value="NZ_CP060697.1"/>
</dbReference>
<gene>
    <name evidence="3" type="ORF">H8M03_10920</name>
</gene>
<evidence type="ECO:0000313" key="4">
    <source>
        <dbReference type="Proteomes" id="UP000515861"/>
    </source>
</evidence>
<keyword evidence="4" id="KW-1185">Reference proteome</keyword>
<name>A0A7G9L1K6_9SPHN</name>
<feature type="region of interest" description="Disordered" evidence="1">
    <location>
        <begin position="1"/>
        <end position="20"/>
    </location>
</feature>
<keyword evidence="2" id="KW-0812">Transmembrane</keyword>
<keyword evidence="2" id="KW-1133">Transmembrane helix</keyword>
<organism evidence="3 4">
    <name type="scientific">Sphingomonas sabuli</name>
    <dbReference type="NCBI Taxonomy" id="2764186"/>
    <lineage>
        <taxon>Bacteria</taxon>
        <taxon>Pseudomonadati</taxon>
        <taxon>Pseudomonadota</taxon>
        <taxon>Alphaproteobacteria</taxon>
        <taxon>Sphingomonadales</taxon>
        <taxon>Sphingomonadaceae</taxon>
        <taxon>Sphingomonas</taxon>
    </lineage>
</organism>
<feature type="transmembrane region" description="Helical" evidence="2">
    <location>
        <begin position="31"/>
        <end position="50"/>
    </location>
</feature>